<evidence type="ECO:0000256" key="3">
    <source>
        <dbReference type="ARBA" id="ARBA00022692"/>
    </source>
</evidence>
<dbReference type="PANTHER" id="PTHR10010:SF46">
    <property type="entry name" value="SODIUM-DEPENDENT PHOSPHATE TRANSPORT PROTEIN 2B"/>
    <property type="match status" value="1"/>
</dbReference>
<organism evidence="7 8">
    <name type="scientific">Algivirga pacifica</name>
    <dbReference type="NCBI Taxonomy" id="1162670"/>
    <lineage>
        <taxon>Bacteria</taxon>
        <taxon>Pseudomonadati</taxon>
        <taxon>Bacteroidota</taxon>
        <taxon>Cytophagia</taxon>
        <taxon>Cytophagales</taxon>
        <taxon>Flammeovirgaceae</taxon>
        <taxon>Algivirga</taxon>
    </lineage>
</organism>
<evidence type="ECO:0000313" key="8">
    <source>
        <dbReference type="Proteomes" id="UP001500298"/>
    </source>
</evidence>
<feature type="transmembrane region" description="Helical" evidence="6">
    <location>
        <begin position="247"/>
        <end position="270"/>
    </location>
</feature>
<feature type="transmembrane region" description="Helical" evidence="6">
    <location>
        <begin position="20"/>
        <end position="41"/>
    </location>
</feature>
<keyword evidence="5 6" id="KW-0472">Membrane</keyword>
<feature type="transmembrane region" description="Helical" evidence="6">
    <location>
        <begin position="353"/>
        <end position="371"/>
    </location>
</feature>
<dbReference type="Pfam" id="PF02690">
    <property type="entry name" value="Na_Pi_cotrans"/>
    <property type="match status" value="2"/>
</dbReference>
<sequence length="374" mass="41652">MTLHQKNDSNTSSSIPIYRLLIILGAFIAFLIALELLSFVFESLGEEYVQGLLQATHNPFVAFFIGLLAAAILQSSSTITSIMVAIIAGNTLMSFTEAIPIIMGANIGTTLTSTLVSLGYIDKPNLFRRGVTVASIHGFFNIFTAFALLPLEYSTQLLSRLSHWTAKIFLKIDFLEKSFSDNLMISQFILEWIDTTNVFHIFLIGAVAFILLFLSLKIISEQSKTWLSISENGFFNFTLFANRQRSFLFGFLLTSLIQSSSITSSIIVPLYANGRVKLTKCFFYIMGLNIGTTLTAFIAAFSVGSPFALTLAIAHILFNLIGVALFLIPFVFKLGMWYGKKIGILVDRNRSFIFLYLITLFFLIPFLLILSSQT</sequence>
<accession>A0ABP9DG48</accession>
<protein>
    <submittedName>
        <fullName evidence="7">Na/Pi cotransporter family protein</fullName>
    </submittedName>
</protein>
<evidence type="ECO:0000256" key="1">
    <source>
        <dbReference type="ARBA" id="ARBA00004651"/>
    </source>
</evidence>
<name>A0ABP9DG48_9BACT</name>
<proteinExistence type="predicted"/>
<dbReference type="EMBL" id="BAABJX010000045">
    <property type="protein sequence ID" value="GAA4842660.1"/>
    <property type="molecule type" value="Genomic_DNA"/>
</dbReference>
<dbReference type="InterPro" id="IPR003841">
    <property type="entry name" value="Na/Pi_transpt"/>
</dbReference>
<dbReference type="RefSeq" id="WP_345373164.1">
    <property type="nucleotide sequence ID" value="NZ_BAABJX010000045.1"/>
</dbReference>
<feature type="transmembrane region" description="Helical" evidence="6">
    <location>
        <begin position="133"/>
        <end position="151"/>
    </location>
</feature>
<evidence type="ECO:0000256" key="6">
    <source>
        <dbReference type="SAM" id="Phobius"/>
    </source>
</evidence>
<dbReference type="PANTHER" id="PTHR10010">
    <property type="entry name" value="SOLUTE CARRIER FAMILY 34 SODIUM PHOSPHATE , MEMBER 2-RELATED"/>
    <property type="match status" value="1"/>
</dbReference>
<evidence type="ECO:0000256" key="2">
    <source>
        <dbReference type="ARBA" id="ARBA00022475"/>
    </source>
</evidence>
<keyword evidence="3 6" id="KW-0812">Transmembrane</keyword>
<dbReference type="NCBIfam" id="NF037997">
    <property type="entry name" value="Na_Pi_symport"/>
    <property type="match status" value="2"/>
</dbReference>
<keyword evidence="8" id="KW-1185">Reference proteome</keyword>
<comment type="subcellular location">
    <subcellularLocation>
        <location evidence="1">Cell membrane</location>
        <topology evidence="1">Multi-pass membrane protein</topology>
    </subcellularLocation>
</comment>
<evidence type="ECO:0000256" key="5">
    <source>
        <dbReference type="ARBA" id="ARBA00023136"/>
    </source>
</evidence>
<evidence type="ECO:0000313" key="7">
    <source>
        <dbReference type="EMBL" id="GAA4842660.1"/>
    </source>
</evidence>
<feature type="transmembrane region" description="Helical" evidence="6">
    <location>
        <begin position="282"/>
        <end position="301"/>
    </location>
</feature>
<feature type="transmembrane region" description="Helical" evidence="6">
    <location>
        <begin position="99"/>
        <end position="121"/>
    </location>
</feature>
<keyword evidence="4 6" id="KW-1133">Transmembrane helix</keyword>
<feature type="transmembrane region" description="Helical" evidence="6">
    <location>
        <begin position="198"/>
        <end position="219"/>
    </location>
</feature>
<dbReference type="Proteomes" id="UP001500298">
    <property type="component" value="Unassembled WGS sequence"/>
</dbReference>
<feature type="transmembrane region" description="Helical" evidence="6">
    <location>
        <begin position="307"/>
        <end position="332"/>
    </location>
</feature>
<evidence type="ECO:0000256" key="4">
    <source>
        <dbReference type="ARBA" id="ARBA00022989"/>
    </source>
</evidence>
<comment type="caution">
    <text evidence="7">The sequence shown here is derived from an EMBL/GenBank/DDBJ whole genome shotgun (WGS) entry which is preliminary data.</text>
</comment>
<reference evidence="8" key="1">
    <citation type="journal article" date="2019" name="Int. J. Syst. Evol. Microbiol.">
        <title>The Global Catalogue of Microorganisms (GCM) 10K type strain sequencing project: providing services to taxonomists for standard genome sequencing and annotation.</title>
        <authorList>
            <consortium name="The Broad Institute Genomics Platform"/>
            <consortium name="The Broad Institute Genome Sequencing Center for Infectious Disease"/>
            <person name="Wu L."/>
            <person name="Ma J."/>
        </authorList>
    </citation>
    <scope>NUCLEOTIDE SEQUENCE [LARGE SCALE GENOMIC DNA]</scope>
    <source>
        <strain evidence="8">JCM 18326</strain>
    </source>
</reference>
<feature type="transmembrane region" description="Helical" evidence="6">
    <location>
        <begin position="61"/>
        <end position="87"/>
    </location>
</feature>
<gene>
    <name evidence="7" type="ORF">GCM10023331_29700</name>
</gene>
<keyword evidence="2" id="KW-1003">Cell membrane</keyword>